<evidence type="ECO:0000313" key="1">
    <source>
        <dbReference type="EnsemblPlants" id="OGLUM01G05900.1"/>
    </source>
</evidence>
<dbReference type="EnsemblPlants" id="OGLUM01G05900.1">
    <property type="protein sequence ID" value="OGLUM01G05900.1"/>
    <property type="gene ID" value="OGLUM01G05900"/>
</dbReference>
<proteinExistence type="predicted"/>
<dbReference type="AlphaFoldDB" id="A0A0D9Y485"/>
<dbReference type="HOGENOM" id="CLU_2593812_0_0_1"/>
<reference evidence="1" key="3">
    <citation type="submission" date="2018-05" db="EMBL/GenBank/DDBJ databases">
        <title>OgluRS3 (Oryza glumaepatula Reference Sequence Version 3).</title>
        <authorList>
            <person name="Zhang J."/>
            <person name="Kudrna D."/>
            <person name="Lee S."/>
            <person name="Talag J."/>
            <person name="Welchert J."/>
            <person name="Wing R.A."/>
        </authorList>
    </citation>
    <scope>NUCLEOTIDE SEQUENCE [LARGE SCALE GENOMIC DNA]</scope>
</reference>
<keyword evidence="2" id="KW-1185">Reference proteome</keyword>
<dbReference type="Proteomes" id="UP000026961">
    <property type="component" value="Chromosome 1"/>
</dbReference>
<sequence>MLRLAPQARINFAIVRAVLASIHCSEMKKTHGWQCLKDDFLALVVQLFTAVSTTTKIPESALVLLHRRLRQ</sequence>
<organism evidence="1">
    <name type="scientific">Oryza glumipatula</name>
    <dbReference type="NCBI Taxonomy" id="40148"/>
    <lineage>
        <taxon>Eukaryota</taxon>
        <taxon>Viridiplantae</taxon>
        <taxon>Streptophyta</taxon>
        <taxon>Embryophyta</taxon>
        <taxon>Tracheophyta</taxon>
        <taxon>Spermatophyta</taxon>
        <taxon>Magnoliopsida</taxon>
        <taxon>Liliopsida</taxon>
        <taxon>Poales</taxon>
        <taxon>Poaceae</taxon>
        <taxon>BOP clade</taxon>
        <taxon>Oryzoideae</taxon>
        <taxon>Oryzeae</taxon>
        <taxon>Oryzinae</taxon>
        <taxon>Oryza</taxon>
    </lineage>
</organism>
<reference evidence="1" key="1">
    <citation type="submission" date="2013-08" db="EMBL/GenBank/DDBJ databases">
        <title>Oryza genome evolution.</title>
        <authorList>
            <person name="Wing R.A."/>
            <person name="Panaud O."/>
            <person name="Oliveira A.C."/>
        </authorList>
    </citation>
    <scope>NUCLEOTIDE SEQUENCE</scope>
</reference>
<name>A0A0D9Y485_9ORYZ</name>
<protein>
    <submittedName>
        <fullName evidence="1">Uncharacterized protein</fullName>
    </submittedName>
</protein>
<evidence type="ECO:0000313" key="2">
    <source>
        <dbReference type="Proteomes" id="UP000026961"/>
    </source>
</evidence>
<reference evidence="1" key="2">
    <citation type="submission" date="2015-04" db="UniProtKB">
        <authorList>
            <consortium name="EnsemblPlants"/>
        </authorList>
    </citation>
    <scope>IDENTIFICATION</scope>
</reference>
<dbReference type="Gramene" id="OGLUM01G05900.1">
    <property type="protein sequence ID" value="OGLUM01G05900.1"/>
    <property type="gene ID" value="OGLUM01G05900"/>
</dbReference>
<accession>A0A0D9Y485</accession>